<evidence type="ECO:0000313" key="1">
    <source>
        <dbReference type="EMBL" id="CAD7446531.1"/>
    </source>
</evidence>
<reference evidence="1" key="1">
    <citation type="submission" date="2020-11" db="EMBL/GenBank/DDBJ databases">
        <authorList>
            <person name="Tran Van P."/>
        </authorList>
    </citation>
    <scope>NUCLEOTIDE SEQUENCE</scope>
</reference>
<name>A0A7R9F4K8_9NEOP</name>
<gene>
    <name evidence="1" type="ORF">TBIB3V08_LOCUS8860</name>
</gene>
<protein>
    <submittedName>
        <fullName evidence="1">Uncharacterized protein</fullName>
    </submittedName>
</protein>
<organism evidence="1">
    <name type="scientific">Timema bartmani</name>
    <dbReference type="NCBI Taxonomy" id="61472"/>
    <lineage>
        <taxon>Eukaryota</taxon>
        <taxon>Metazoa</taxon>
        <taxon>Ecdysozoa</taxon>
        <taxon>Arthropoda</taxon>
        <taxon>Hexapoda</taxon>
        <taxon>Insecta</taxon>
        <taxon>Pterygota</taxon>
        <taxon>Neoptera</taxon>
        <taxon>Polyneoptera</taxon>
        <taxon>Phasmatodea</taxon>
        <taxon>Timematodea</taxon>
        <taxon>Timematoidea</taxon>
        <taxon>Timematidae</taxon>
        <taxon>Timema</taxon>
    </lineage>
</organism>
<dbReference type="EMBL" id="OD568080">
    <property type="protein sequence ID" value="CAD7446531.1"/>
    <property type="molecule type" value="Genomic_DNA"/>
</dbReference>
<sequence>MPGARRMILGHVVSDLSSKMNRTKKLGGDVLETPLNRCLNTFDITLLGPYWACAEIVPVVGRPTAVASLHDVTVLVIAILGMRRELFQ</sequence>
<dbReference type="AlphaFoldDB" id="A0A7R9F4K8"/>
<accession>A0A7R9F4K8</accession>
<proteinExistence type="predicted"/>